<proteinExistence type="predicted"/>
<dbReference type="Pfam" id="PF08009">
    <property type="entry name" value="CDP-OH_P_tran_2"/>
    <property type="match status" value="1"/>
</dbReference>
<dbReference type="GO" id="GO:0016740">
    <property type="term" value="F:transferase activity"/>
    <property type="evidence" value="ECO:0007669"/>
    <property type="project" value="UniProtKB-KW"/>
</dbReference>
<dbReference type="AlphaFoldDB" id="A0A318QMV3"/>
<keyword evidence="3" id="KW-0808">Transferase</keyword>
<feature type="domain" description="CDP-alcohol phosphatidyltransferase C-terminal" evidence="2">
    <location>
        <begin position="1"/>
        <end position="23"/>
    </location>
</feature>
<keyword evidence="1" id="KW-1133">Transmembrane helix</keyword>
<protein>
    <submittedName>
        <fullName evidence="3">CDP-diacylglycerol--serine O-phosphatidyltransferase</fullName>
    </submittedName>
</protein>
<keyword evidence="1" id="KW-0472">Membrane</keyword>
<dbReference type="InterPro" id="IPR012616">
    <property type="entry name" value="CDP-OH_P_trans_C"/>
</dbReference>
<evidence type="ECO:0000313" key="4">
    <source>
        <dbReference type="Proteomes" id="UP000247814"/>
    </source>
</evidence>
<dbReference type="EMBL" id="NKUA01000002">
    <property type="protein sequence ID" value="PYD80836.1"/>
    <property type="molecule type" value="Genomic_DNA"/>
</dbReference>
<keyword evidence="1" id="KW-0812">Transmembrane</keyword>
<sequence>AIMIAEPWGALAAAGVIYILLLPISRRSFHRLRRAAEDLQESDEPAPHSPG</sequence>
<comment type="caution">
    <text evidence="3">The sequence shown here is derived from an EMBL/GenBank/DDBJ whole genome shotgun (WGS) entry which is preliminary data.</text>
</comment>
<organism evidence="3 4">
    <name type="scientific">Komagataeibacter sucrofermentans</name>
    <dbReference type="NCBI Taxonomy" id="1053551"/>
    <lineage>
        <taxon>Bacteria</taxon>
        <taxon>Pseudomonadati</taxon>
        <taxon>Pseudomonadota</taxon>
        <taxon>Alphaproteobacteria</taxon>
        <taxon>Acetobacterales</taxon>
        <taxon>Acetobacteraceae</taxon>
        <taxon>Komagataeibacter</taxon>
    </lineage>
</organism>
<keyword evidence="4" id="KW-1185">Reference proteome</keyword>
<gene>
    <name evidence="3" type="ORF">CFR77_02765</name>
</gene>
<evidence type="ECO:0000259" key="2">
    <source>
        <dbReference type="Pfam" id="PF08009"/>
    </source>
</evidence>
<feature type="non-terminal residue" evidence="3">
    <location>
        <position position="1"/>
    </location>
</feature>
<feature type="transmembrane region" description="Helical" evidence="1">
    <location>
        <begin position="6"/>
        <end position="24"/>
    </location>
</feature>
<name>A0A318QMV3_9PROT</name>
<dbReference type="Proteomes" id="UP000247814">
    <property type="component" value="Unassembled WGS sequence"/>
</dbReference>
<evidence type="ECO:0000256" key="1">
    <source>
        <dbReference type="SAM" id="Phobius"/>
    </source>
</evidence>
<reference evidence="3 4" key="1">
    <citation type="submission" date="2017-07" db="EMBL/GenBank/DDBJ databases">
        <title>A draft genome sequence of Komagataeibacter sucrofermentans LMG 18788.</title>
        <authorList>
            <person name="Skraban J."/>
            <person name="Cleenwerck I."/>
            <person name="Vandamme P."/>
            <person name="Trcek J."/>
        </authorList>
    </citation>
    <scope>NUCLEOTIDE SEQUENCE [LARGE SCALE GENOMIC DNA]</scope>
    <source>
        <strain evidence="3 4">LMG 18788</strain>
    </source>
</reference>
<accession>A0A318QMV3</accession>
<evidence type="ECO:0000313" key="3">
    <source>
        <dbReference type="EMBL" id="PYD80836.1"/>
    </source>
</evidence>